<proteinExistence type="evidence at transcript level"/>
<reference evidence="2" key="1">
    <citation type="submission" date="2012-11" db="EMBL/GenBank/DDBJ databases">
        <authorList>
            <person name="Lucero-Rivera Y.E."/>
            <person name="Tovar-Ramirez D."/>
        </authorList>
    </citation>
    <scope>NUCLEOTIDE SEQUENCE</scope>
    <source>
        <tissue evidence="2">Salivary gland</tissue>
    </source>
</reference>
<organism evidence="2">
    <name type="scientific">Rhipicephalus pulchellus</name>
    <name type="common">Yellow backed tick</name>
    <name type="synonym">Dermacentor pulchellus</name>
    <dbReference type="NCBI Taxonomy" id="72859"/>
    <lineage>
        <taxon>Eukaryota</taxon>
        <taxon>Metazoa</taxon>
        <taxon>Ecdysozoa</taxon>
        <taxon>Arthropoda</taxon>
        <taxon>Chelicerata</taxon>
        <taxon>Arachnida</taxon>
        <taxon>Acari</taxon>
        <taxon>Parasitiformes</taxon>
        <taxon>Ixodida</taxon>
        <taxon>Ixodoidea</taxon>
        <taxon>Ixodidae</taxon>
        <taxon>Rhipicephalinae</taxon>
        <taxon>Rhipicephalus</taxon>
        <taxon>Rhipicephalus</taxon>
    </lineage>
</organism>
<protein>
    <recommendedName>
        <fullName evidence="3">Secreted peptide</fullName>
    </recommendedName>
</protein>
<sequence length="184" mass="20802">MLTRIHSLGAPTYWTAMFHVFHALSLYALVVHGIDDNEIVGTVPISNPGAVTKPCKISYITNQANASVVKNCTCEVTAEDNHINEISRPSHPNAGNVYTHHQSFSLTVYISPFTQYRHYWGRLVLSVKFCGRREPIRAYTVTNRMLSWIHCHYLSRIGSNEELNSCDSQSYWAEAIHVQLPALL</sequence>
<dbReference type="EMBL" id="GACK01008684">
    <property type="protein sequence ID" value="JAA56350.1"/>
    <property type="molecule type" value="mRNA"/>
</dbReference>
<feature type="chain" id="PRO_5003980848" description="Secreted peptide" evidence="1">
    <location>
        <begin position="34"/>
        <end position="184"/>
    </location>
</feature>
<evidence type="ECO:0000256" key="1">
    <source>
        <dbReference type="SAM" id="SignalP"/>
    </source>
</evidence>
<accession>L7LX18</accession>
<name>L7LX18_RHIPC</name>
<dbReference type="AlphaFoldDB" id="L7LX18"/>
<evidence type="ECO:0008006" key="3">
    <source>
        <dbReference type="Google" id="ProtNLM"/>
    </source>
</evidence>
<keyword evidence="1" id="KW-0732">Signal</keyword>
<feature type="signal peptide" evidence="1">
    <location>
        <begin position="1"/>
        <end position="33"/>
    </location>
</feature>
<evidence type="ECO:0000313" key="2">
    <source>
        <dbReference type="EMBL" id="JAA56350.1"/>
    </source>
</evidence>
<reference evidence="2" key="2">
    <citation type="journal article" date="2015" name="J. Proteomics">
        <title>Sexual differences in the sialomes of the zebra tick, Rhipicephalus pulchellus.</title>
        <authorList>
            <person name="Tan A.W."/>
            <person name="Francischetti I.M."/>
            <person name="Slovak M."/>
            <person name="Kini R.M."/>
            <person name="Ribeiro J.M."/>
        </authorList>
    </citation>
    <scope>NUCLEOTIDE SEQUENCE</scope>
    <source>
        <tissue evidence="2">Salivary gland</tissue>
    </source>
</reference>